<evidence type="ECO:0000313" key="2">
    <source>
        <dbReference type="EMBL" id="VDO65861.1"/>
    </source>
</evidence>
<evidence type="ECO:0000313" key="4">
    <source>
        <dbReference type="WBParaSite" id="HPBE_0000579901-mRNA-1"/>
    </source>
</evidence>
<evidence type="ECO:0000313" key="3">
    <source>
        <dbReference type="Proteomes" id="UP000050761"/>
    </source>
</evidence>
<name>A0A183FGK8_HELPZ</name>
<organism evidence="3 4">
    <name type="scientific">Heligmosomoides polygyrus</name>
    <name type="common">Parasitic roundworm</name>
    <dbReference type="NCBI Taxonomy" id="6339"/>
    <lineage>
        <taxon>Eukaryota</taxon>
        <taxon>Metazoa</taxon>
        <taxon>Ecdysozoa</taxon>
        <taxon>Nematoda</taxon>
        <taxon>Chromadorea</taxon>
        <taxon>Rhabditida</taxon>
        <taxon>Rhabditina</taxon>
        <taxon>Rhabditomorpha</taxon>
        <taxon>Strongyloidea</taxon>
        <taxon>Heligmosomidae</taxon>
        <taxon>Heligmosomoides</taxon>
    </lineage>
</organism>
<sequence>MSSRIRSPSTEGVSPQFAETQSSTSAPVERADHVCAGDGCEQEKCRKHSATEDDAGVERGRPAAETSTRARSRLRTRGRNFWEESASPLRKEIGPRSADAALTLQLFLWSLPPVSNCTVRIRREKPV</sequence>
<reference evidence="4" key="2">
    <citation type="submission" date="2019-09" db="UniProtKB">
        <authorList>
            <consortium name="WormBaseParasite"/>
        </authorList>
    </citation>
    <scope>IDENTIFICATION</scope>
</reference>
<evidence type="ECO:0000256" key="1">
    <source>
        <dbReference type="SAM" id="MobiDB-lite"/>
    </source>
</evidence>
<accession>A0A3P7WWZ6</accession>
<dbReference type="Proteomes" id="UP000050761">
    <property type="component" value="Unassembled WGS sequence"/>
</dbReference>
<feature type="compositionally biased region" description="Polar residues" evidence="1">
    <location>
        <begin position="1"/>
        <end position="26"/>
    </location>
</feature>
<protein>
    <submittedName>
        <fullName evidence="2 4">Uncharacterized protein</fullName>
    </submittedName>
</protein>
<dbReference type="AlphaFoldDB" id="A0A183FGK8"/>
<dbReference type="WBParaSite" id="HPBE_0000579901-mRNA-1">
    <property type="protein sequence ID" value="HPBE_0000579901-mRNA-1"/>
    <property type="gene ID" value="HPBE_0000579901"/>
</dbReference>
<accession>A0A183FGK8</accession>
<dbReference type="EMBL" id="UZAH01025543">
    <property type="protein sequence ID" value="VDO65861.1"/>
    <property type="molecule type" value="Genomic_DNA"/>
</dbReference>
<gene>
    <name evidence="2" type="ORF">HPBE_LOCUS5800</name>
</gene>
<keyword evidence="3" id="KW-1185">Reference proteome</keyword>
<proteinExistence type="predicted"/>
<feature type="region of interest" description="Disordered" evidence="1">
    <location>
        <begin position="1"/>
        <end position="72"/>
    </location>
</feature>
<reference evidence="2 3" key="1">
    <citation type="submission" date="2018-11" db="EMBL/GenBank/DDBJ databases">
        <authorList>
            <consortium name="Pathogen Informatics"/>
        </authorList>
    </citation>
    <scope>NUCLEOTIDE SEQUENCE [LARGE SCALE GENOMIC DNA]</scope>
</reference>